<dbReference type="PROSITE" id="PS51201">
    <property type="entry name" value="RCK_N"/>
    <property type="match status" value="1"/>
</dbReference>
<dbReference type="Pfam" id="PF02254">
    <property type="entry name" value="TrkA_N"/>
    <property type="match status" value="1"/>
</dbReference>
<dbReference type="InterPro" id="IPR003148">
    <property type="entry name" value="RCK_N"/>
</dbReference>
<dbReference type="GO" id="GO:0005886">
    <property type="term" value="C:plasma membrane"/>
    <property type="evidence" value="ECO:0007669"/>
    <property type="project" value="UniProtKB-SubCell"/>
</dbReference>
<dbReference type="PANTHER" id="PTHR43833:SF9">
    <property type="entry name" value="POTASSIUM CHANNEL PROTEIN YUGO-RELATED"/>
    <property type="match status" value="1"/>
</dbReference>
<dbReference type="Pfam" id="PF07885">
    <property type="entry name" value="Ion_trans_2"/>
    <property type="match status" value="1"/>
</dbReference>
<feature type="domain" description="RCK N-terminal" evidence="3">
    <location>
        <begin position="132"/>
        <end position="252"/>
    </location>
</feature>
<organism evidence="4 5">
    <name type="scientific">Epidermidibacterium keratini</name>
    <dbReference type="NCBI Taxonomy" id="1891644"/>
    <lineage>
        <taxon>Bacteria</taxon>
        <taxon>Bacillati</taxon>
        <taxon>Actinomycetota</taxon>
        <taxon>Actinomycetes</taxon>
        <taxon>Sporichthyales</taxon>
        <taxon>Sporichthyaceae</taxon>
        <taxon>Epidermidibacterium</taxon>
    </lineage>
</organism>
<feature type="transmembrane region" description="Helical" evidence="2">
    <location>
        <begin position="26"/>
        <end position="46"/>
    </location>
</feature>
<dbReference type="OrthoDB" id="9799090at2"/>
<accession>A0A7L4YUL9</accession>
<keyword evidence="2" id="KW-0812">Transmembrane</keyword>
<comment type="subcellular location">
    <subcellularLocation>
        <location evidence="1">Cell membrane</location>
        <topology evidence="1">Multi-pass membrane protein</topology>
    </subcellularLocation>
</comment>
<feature type="transmembrane region" description="Helical" evidence="2">
    <location>
        <begin position="58"/>
        <end position="77"/>
    </location>
</feature>
<evidence type="ECO:0000313" key="4">
    <source>
        <dbReference type="EMBL" id="QHC02563.1"/>
    </source>
</evidence>
<dbReference type="InterPro" id="IPR036291">
    <property type="entry name" value="NAD(P)-bd_dom_sf"/>
</dbReference>
<proteinExistence type="predicted"/>
<name>A0A7L4YUL9_9ACTN</name>
<reference evidence="4 5" key="1">
    <citation type="journal article" date="2018" name="Int. J. Syst. Evol. Microbiol.">
        <title>Epidermidibacterium keratini gen. nov., sp. nov., a member of the family Sporichthyaceae, isolated from keratin epidermis.</title>
        <authorList>
            <person name="Lee D.G."/>
            <person name="Trujillo M.E."/>
            <person name="Kang S."/>
            <person name="Nam J.J."/>
            <person name="Kim Y.J."/>
        </authorList>
    </citation>
    <scope>NUCLEOTIDE SEQUENCE [LARGE SCALE GENOMIC DNA]</scope>
    <source>
        <strain evidence="4 5">EPI-7</strain>
    </source>
</reference>
<dbReference type="AlphaFoldDB" id="A0A7L4YUL9"/>
<dbReference type="Gene3D" id="3.40.50.720">
    <property type="entry name" value="NAD(P)-binding Rossmann-like Domain"/>
    <property type="match status" value="1"/>
</dbReference>
<evidence type="ECO:0000256" key="2">
    <source>
        <dbReference type="SAM" id="Phobius"/>
    </source>
</evidence>
<dbReference type="EMBL" id="CP047156">
    <property type="protein sequence ID" value="QHC02563.1"/>
    <property type="molecule type" value="Genomic_DNA"/>
</dbReference>
<dbReference type="InterPro" id="IPR050721">
    <property type="entry name" value="Trk_Ktr_HKT_K-transport"/>
</dbReference>
<evidence type="ECO:0000259" key="3">
    <source>
        <dbReference type="PROSITE" id="PS51201"/>
    </source>
</evidence>
<dbReference type="GO" id="GO:0006813">
    <property type="term" value="P:potassium ion transport"/>
    <property type="evidence" value="ECO:0007669"/>
    <property type="project" value="InterPro"/>
</dbReference>
<dbReference type="InterPro" id="IPR013099">
    <property type="entry name" value="K_chnl_dom"/>
</dbReference>
<dbReference type="PANTHER" id="PTHR43833">
    <property type="entry name" value="POTASSIUM CHANNEL PROTEIN 2-RELATED-RELATED"/>
    <property type="match status" value="1"/>
</dbReference>
<sequence>MRESRPLAEQSILRLPERVVSPVRSLSSRIGIALALIAVVVAVVYIDRDGYRDGDERGLTLLDAVYYTTVTMTTTGYGDITPVSDSARLVNIIVITPLRVMFLILLVGTTLEVLATQGRERLKMARWRRHMKNHVVIVGYGTKGRAAVETLTNSGVERENIIVIDPSNQASLEAQSDGLASIIGDATRRDVLVRAQAAEADQIIITTNRDDSAVLATLTARQLNPKAHIIVAVREQENIHLLRQSGADQTVTSSEAVGRMLALASVNPSLAEVLEDMLSPGNGLEVAQRDVHPDEVGRSPKWTSDQVLGVYRNGHLYRFFEDQVKTLEDGDRLVVVRNADQARTPRTPEREPRSER</sequence>
<dbReference type="SUPFAM" id="SSF51735">
    <property type="entry name" value="NAD(P)-binding Rossmann-fold domains"/>
    <property type="match status" value="1"/>
</dbReference>
<evidence type="ECO:0000256" key="1">
    <source>
        <dbReference type="ARBA" id="ARBA00004651"/>
    </source>
</evidence>
<evidence type="ECO:0000313" key="5">
    <source>
        <dbReference type="Proteomes" id="UP000463857"/>
    </source>
</evidence>
<keyword evidence="2" id="KW-0472">Membrane</keyword>
<dbReference type="KEGG" id="eke:EK0264_18755"/>
<dbReference type="Gene3D" id="1.10.287.70">
    <property type="match status" value="1"/>
</dbReference>
<keyword evidence="5" id="KW-1185">Reference proteome</keyword>
<dbReference type="Proteomes" id="UP000463857">
    <property type="component" value="Chromosome"/>
</dbReference>
<feature type="transmembrane region" description="Helical" evidence="2">
    <location>
        <begin position="89"/>
        <end position="114"/>
    </location>
</feature>
<protein>
    <submittedName>
        <fullName evidence="4">Potassium transporter Kef</fullName>
    </submittedName>
</protein>
<dbReference type="SUPFAM" id="SSF81324">
    <property type="entry name" value="Voltage-gated potassium channels"/>
    <property type="match status" value="1"/>
</dbReference>
<keyword evidence="2" id="KW-1133">Transmembrane helix</keyword>
<dbReference type="InParanoid" id="A0A7L4YUL9"/>
<gene>
    <name evidence="4" type="ORF">EK0264_18755</name>
</gene>